<evidence type="ECO:0000256" key="1">
    <source>
        <dbReference type="SAM" id="MobiDB-lite"/>
    </source>
</evidence>
<feature type="compositionally biased region" description="Polar residues" evidence="1">
    <location>
        <begin position="154"/>
        <end position="172"/>
    </location>
</feature>
<keyword evidence="3" id="KW-1185">Reference proteome</keyword>
<proteinExistence type="predicted"/>
<reference evidence="2" key="2">
    <citation type="submission" date="2023-06" db="EMBL/GenBank/DDBJ databases">
        <authorList>
            <consortium name="Lawrence Berkeley National Laboratory"/>
            <person name="Haridas S."/>
            <person name="Hensen N."/>
            <person name="Bonometti L."/>
            <person name="Westerberg I."/>
            <person name="Brannstrom I.O."/>
            <person name="Guillou S."/>
            <person name="Cros-Aarteil S."/>
            <person name="Calhoun S."/>
            <person name="Kuo A."/>
            <person name="Mondo S."/>
            <person name="Pangilinan J."/>
            <person name="Riley R."/>
            <person name="Labutti K."/>
            <person name="Andreopoulos B."/>
            <person name="Lipzen A."/>
            <person name="Chen C."/>
            <person name="Yanf M."/>
            <person name="Daum C."/>
            <person name="Ng V."/>
            <person name="Clum A."/>
            <person name="Steindorff A."/>
            <person name="Ohm R."/>
            <person name="Martin F."/>
            <person name="Silar P."/>
            <person name="Natvig D."/>
            <person name="Lalanne C."/>
            <person name="Gautier V."/>
            <person name="Ament-Velasquez S.L."/>
            <person name="Kruys A."/>
            <person name="Hutchinson M.I."/>
            <person name="Powell A.J."/>
            <person name="Barry K."/>
            <person name="Miller A.N."/>
            <person name="Grigoriev I.V."/>
            <person name="Debuchy R."/>
            <person name="Gladieux P."/>
            <person name="Thoren M.H."/>
            <person name="Johannesson H."/>
        </authorList>
    </citation>
    <scope>NUCLEOTIDE SEQUENCE</scope>
    <source>
        <strain evidence="2">CBS 958.72</strain>
    </source>
</reference>
<dbReference type="AlphaFoldDB" id="A0AAE0N1E6"/>
<feature type="region of interest" description="Disordered" evidence="1">
    <location>
        <begin position="154"/>
        <end position="205"/>
    </location>
</feature>
<reference evidence="2" key="1">
    <citation type="journal article" date="2023" name="Mol. Phylogenet. Evol.">
        <title>Genome-scale phylogeny and comparative genomics of the fungal order Sordariales.</title>
        <authorList>
            <person name="Hensen N."/>
            <person name="Bonometti L."/>
            <person name="Westerberg I."/>
            <person name="Brannstrom I.O."/>
            <person name="Guillou S."/>
            <person name="Cros-Aarteil S."/>
            <person name="Calhoun S."/>
            <person name="Haridas S."/>
            <person name="Kuo A."/>
            <person name="Mondo S."/>
            <person name="Pangilinan J."/>
            <person name="Riley R."/>
            <person name="LaButti K."/>
            <person name="Andreopoulos B."/>
            <person name="Lipzen A."/>
            <person name="Chen C."/>
            <person name="Yan M."/>
            <person name="Daum C."/>
            <person name="Ng V."/>
            <person name="Clum A."/>
            <person name="Steindorff A."/>
            <person name="Ohm R.A."/>
            <person name="Martin F."/>
            <person name="Silar P."/>
            <person name="Natvig D.O."/>
            <person name="Lalanne C."/>
            <person name="Gautier V."/>
            <person name="Ament-Velasquez S.L."/>
            <person name="Kruys A."/>
            <person name="Hutchinson M.I."/>
            <person name="Powell A.J."/>
            <person name="Barry K."/>
            <person name="Miller A.N."/>
            <person name="Grigoriev I.V."/>
            <person name="Debuchy R."/>
            <person name="Gladieux P."/>
            <person name="Hiltunen Thoren M."/>
            <person name="Johannesson H."/>
        </authorList>
    </citation>
    <scope>NUCLEOTIDE SEQUENCE</scope>
    <source>
        <strain evidence="2">CBS 958.72</strain>
    </source>
</reference>
<evidence type="ECO:0000313" key="3">
    <source>
        <dbReference type="Proteomes" id="UP001287356"/>
    </source>
</evidence>
<gene>
    <name evidence="2" type="ORF">B0T24DRAFT_596574</name>
</gene>
<feature type="compositionally biased region" description="Polar residues" evidence="1">
    <location>
        <begin position="290"/>
        <end position="300"/>
    </location>
</feature>
<comment type="caution">
    <text evidence="2">The sequence shown here is derived from an EMBL/GenBank/DDBJ whole genome shotgun (WGS) entry which is preliminary data.</text>
</comment>
<name>A0AAE0N1E6_9PEZI</name>
<accession>A0AAE0N1E6</accession>
<feature type="region of interest" description="Disordered" evidence="1">
    <location>
        <begin position="90"/>
        <end position="117"/>
    </location>
</feature>
<dbReference type="EMBL" id="JAULSN010000007">
    <property type="protein sequence ID" value="KAK3366660.1"/>
    <property type="molecule type" value="Genomic_DNA"/>
</dbReference>
<feature type="compositionally biased region" description="Polar residues" evidence="1">
    <location>
        <begin position="44"/>
        <end position="56"/>
    </location>
</feature>
<evidence type="ECO:0000313" key="2">
    <source>
        <dbReference type="EMBL" id="KAK3366660.1"/>
    </source>
</evidence>
<feature type="region of interest" description="Disordered" evidence="1">
    <location>
        <begin position="288"/>
        <end position="310"/>
    </location>
</feature>
<sequence length="334" mass="37723">MPFTVADHESPNSKNPLLLDSTFMPISMAPSTRARRRQRDAASTFPSLVATATGSAPQLADRKNPGNGGGLRNPDHEPNEAIRLLEIPPTHDPDACGPDGRGLWTPEPDPSDPDTYTIWGRKHFGDDWYERRKTMLQERNIYVYRDLLSDLAPSTGTDFRSPSRSSNGSTDLSGYDTYPPTPTPTDLRSEAMRGPQVPLFSGDPNEWRPHESRWDLVEWRGVHRRIATTLGGRTLEEQYEYSKNSLRGKTRSWYEVEKGNKRCEKEFGGNTEPSMDPTEGPRSFMETDGRNGTTSHFTSATEEHFSPDSQWQNHQGYNTGRYTQTHSIAYVDTR</sequence>
<organism evidence="2 3">
    <name type="scientific">Lasiosphaeria ovina</name>
    <dbReference type="NCBI Taxonomy" id="92902"/>
    <lineage>
        <taxon>Eukaryota</taxon>
        <taxon>Fungi</taxon>
        <taxon>Dikarya</taxon>
        <taxon>Ascomycota</taxon>
        <taxon>Pezizomycotina</taxon>
        <taxon>Sordariomycetes</taxon>
        <taxon>Sordariomycetidae</taxon>
        <taxon>Sordariales</taxon>
        <taxon>Lasiosphaeriaceae</taxon>
        <taxon>Lasiosphaeria</taxon>
    </lineage>
</organism>
<dbReference type="Proteomes" id="UP001287356">
    <property type="component" value="Unassembled WGS sequence"/>
</dbReference>
<feature type="compositionally biased region" description="Basic and acidic residues" evidence="1">
    <location>
        <begin position="1"/>
        <end position="11"/>
    </location>
</feature>
<feature type="region of interest" description="Disordered" evidence="1">
    <location>
        <begin position="1"/>
        <end position="77"/>
    </location>
</feature>
<protein>
    <submittedName>
        <fullName evidence="2">Uncharacterized protein</fullName>
    </submittedName>
</protein>